<proteinExistence type="predicted"/>
<dbReference type="PANTHER" id="PTHR34322">
    <property type="entry name" value="TRANSPOSASE, Y1_TNP DOMAIN-CONTAINING"/>
    <property type="match status" value="1"/>
</dbReference>
<dbReference type="Proteomes" id="UP000177698">
    <property type="component" value="Unassembled WGS sequence"/>
</dbReference>
<evidence type="ECO:0000313" key="2">
    <source>
        <dbReference type="EMBL" id="OGK40186.1"/>
    </source>
</evidence>
<dbReference type="Pfam" id="PF01797">
    <property type="entry name" value="Y1_Tnp"/>
    <property type="match status" value="1"/>
</dbReference>
<organism evidence="2 3">
    <name type="scientific">Candidatus Roizmanbacteria bacterium RIFCSPLOWO2_01_FULL_37_12</name>
    <dbReference type="NCBI Taxonomy" id="1802056"/>
    <lineage>
        <taxon>Bacteria</taxon>
        <taxon>Candidatus Roizmaniibacteriota</taxon>
    </lineage>
</organism>
<dbReference type="EMBL" id="MGAG01000027">
    <property type="protein sequence ID" value="OGK40186.1"/>
    <property type="molecule type" value="Genomic_DNA"/>
</dbReference>
<dbReference type="GO" id="GO:0003677">
    <property type="term" value="F:DNA binding"/>
    <property type="evidence" value="ECO:0007669"/>
    <property type="project" value="InterPro"/>
</dbReference>
<name>A0A1F7I9Y5_9BACT</name>
<sequence>MPSRIDVFYNGGIYHIYNKTIDHKLIFSDNNSHGFINSFCYYRSDLSSKLRFSKFKMLTGDVYQTRWRELFYDNHFIVDILAFSLLPNHFHFVIKQLKERGIIRFMSNISNSLTRYYNEKNRRKGPIFLPQFRSKKVKGQAGLNYLTRYVHTNCYAHGVVERTEEIFSYPYSSIGAYMGLNNDLKINTDKVMHSFGYSSQKYKVFILNNAEEQRMLESVKYTVDWMR</sequence>
<comment type="caution">
    <text evidence="2">The sequence shown here is derived from an EMBL/GenBank/DDBJ whole genome shotgun (WGS) entry which is preliminary data.</text>
</comment>
<dbReference type="PANTHER" id="PTHR34322:SF2">
    <property type="entry name" value="TRANSPOSASE IS200-LIKE DOMAIN-CONTAINING PROTEIN"/>
    <property type="match status" value="1"/>
</dbReference>
<dbReference type="SMART" id="SM01321">
    <property type="entry name" value="Y1_Tnp"/>
    <property type="match status" value="1"/>
</dbReference>
<evidence type="ECO:0000259" key="1">
    <source>
        <dbReference type="SMART" id="SM01321"/>
    </source>
</evidence>
<dbReference type="InterPro" id="IPR036515">
    <property type="entry name" value="Transposase_17_sf"/>
</dbReference>
<evidence type="ECO:0000313" key="3">
    <source>
        <dbReference type="Proteomes" id="UP000177698"/>
    </source>
</evidence>
<dbReference type="InterPro" id="IPR002686">
    <property type="entry name" value="Transposase_17"/>
</dbReference>
<dbReference type="SUPFAM" id="SSF143422">
    <property type="entry name" value="Transposase IS200-like"/>
    <property type="match status" value="1"/>
</dbReference>
<reference evidence="2 3" key="1">
    <citation type="journal article" date="2016" name="Nat. Commun.">
        <title>Thousands of microbial genomes shed light on interconnected biogeochemical processes in an aquifer system.</title>
        <authorList>
            <person name="Anantharaman K."/>
            <person name="Brown C.T."/>
            <person name="Hug L.A."/>
            <person name="Sharon I."/>
            <person name="Castelle C.J."/>
            <person name="Probst A.J."/>
            <person name="Thomas B.C."/>
            <person name="Singh A."/>
            <person name="Wilkins M.J."/>
            <person name="Karaoz U."/>
            <person name="Brodie E.L."/>
            <person name="Williams K.H."/>
            <person name="Hubbard S.S."/>
            <person name="Banfield J.F."/>
        </authorList>
    </citation>
    <scope>NUCLEOTIDE SEQUENCE [LARGE SCALE GENOMIC DNA]</scope>
</reference>
<protein>
    <recommendedName>
        <fullName evidence="1">Transposase IS200-like domain-containing protein</fullName>
    </recommendedName>
</protein>
<dbReference type="GO" id="GO:0006313">
    <property type="term" value="P:DNA transposition"/>
    <property type="evidence" value="ECO:0007669"/>
    <property type="project" value="InterPro"/>
</dbReference>
<dbReference type="Gene3D" id="3.30.70.1290">
    <property type="entry name" value="Transposase IS200-like"/>
    <property type="match status" value="1"/>
</dbReference>
<gene>
    <name evidence="2" type="ORF">A2954_01580</name>
</gene>
<feature type="domain" description="Transposase IS200-like" evidence="1">
    <location>
        <begin position="9"/>
        <end position="153"/>
    </location>
</feature>
<dbReference type="AlphaFoldDB" id="A0A1F7I9Y5"/>
<dbReference type="GO" id="GO:0004803">
    <property type="term" value="F:transposase activity"/>
    <property type="evidence" value="ECO:0007669"/>
    <property type="project" value="InterPro"/>
</dbReference>
<accession>A0A1F7I9Y5</accession>